<dbReference type="AlphaFoldDB" id="A0A6C0P5F1"/>
<gene>
    <name evidence="1" type="ORF">GZH47_25075</name>
</gene>
<reference evidence="1 2" key="1">
    <citation type="submission" date="2020-02" db="EMBL/GenBank/DDBJ databases">
        <title>Paenibacillus sp. nov., isolated from rhizosphere soil of tomato.</title>
        <authorList>
            <person name="Weon H.-Y."/>
            <person name="Lee S.A."/>
        </authorList>
    </citation>
    <scope>NUCLEOTIDE SEQUENCE [LARGE SCALE GENOMIC DNA]</scope>
    <source>
        <strain evidence="1 2">14171R-81</strain>
    </source>
</reference>
<organism evidence="1 2">
    <name type="scientific">Paenibacillus rhizovicinus</name>
    <dbReference type="NCBI Taxonomy" id="2704463"/>
    <lineage>
        <taxon>Bacteria</taxon>
        <taxon>Bacillati</taxon>
        <taxon>Bacillota</taxon>
        <taxon>Bacilli</taxon>
        <taxon>Bacillales</taxon>
        <taxon>Paenibacillaceae</taxon>
        <taxon>Paenibacillus</taxon>
    </lineage>
</organism>
<dbReference type="InterPro" id="IPR050490">
    <property type="entry name" value="Bact_solute-bd_prot1"/>
</dbReference>
<dbReference type="InterPro" id="IPR006059">
    <property type="entry name" value="SBP"/>
</dbReference>
<name>A0A6C0P5F1_9BACL</name>
<dbReference type="SUPFAM" id="SSF53850">
    <property type="entry name" value="Periplasmic binding protein-like II"/>
    <property type="match status" value="1"/>
</dbReference>
<dbReference type="KEGG" id="prz:GZH47_25075"/>
<proteinExistence type="predicted"/>
<protein>
    <submittedName>
        <fullName evidence="1">Extracellular solute-binding protein</fullName>
    </submittedName>
</protein>
<keyword evidence="2" id="KW-1185">Reference proteome</keyword>
<dbReference type="PANTHER" id="PTHR43649:SF27">
    <property type="entry name" value="EXTRACELLULAR SOLUTE-BINDING PROTEIN FAMILY 1"/>
    <property type="match status" value="1"/>
</dbReference>
<evidence type="ECO:0000313" key="1">
    <source>
        <dbReference type="EMBL" id="QHW33748.1"/>
    </source>
</evidence>
<evidence type="ECO:0000313" key="2">
    <source>
        <dbReference type="Proteomes" id="UP000479114"/>
    </source>
</evidence>
<dbReference type="EMBL" id="CP048286">
    <property type="protein sequence ID" value="QHW33748.1"/>
    <property type="molecule type" value="Genomic_DNA"/>
</dbReference>
<dbReference type="Gene3D" id="3.40.190.10">
    <property type="entry name" value="Periplasmic binding protein-like II"/>
    <property type="match status" value="1"/>
</dbReference>
<sequence>MKPSYFKLIPFLVIVLVVLYFTVTAFGGGSGSTASADDQPLDVAGLQHMSVTFKKGSYDEYLSKHQDEAPADAEIRIEAESFNDAQGMNASIVENYEGAQGKMVVTGDTGSITWGFDVEQDGLYQIDMKYFTVKGKDSDIERGLLIDGETPFNEAKSLIFNRVWKDEKAAFDRDDRGNDLTPKQVEAPMWQETVFKDAQGYYEQPYFFYFPKGRHALTLTSSKEPLVIDYLRLVKPEQLPTYDQLATQYSEKGYKPAAGANLKIQGEAAAFKSSPMLIPYNDRSSPAIEPFHASKLRNNAMGGWTWRMPGQWIEWEVDAPSDGLYQLAFKNRQNYLTDMSALRTLSIDGKVPFQEAQRIGFAYGSDWQMKVLGKDADTPYLFYFSKGKHSVRLEATLGELAPVLRTVENSILNLNAMYRKVISYTGVVPDQFRDYALDERIPEMTDLFRKESGKLYAIAKMIQGSGGGNDRSALLNSLAYQLKDMANRPDTVPSRIDAFKSNVGALGAWMLMINEQPLAIDYLIVSAPGAKLPDPEASTMAKLKASVASFTASFYEKYDDFSSDEGDGKSITVWVTSGRDQAQILKRLIDDRFTHDTGIKVNLKLVSADILLSSTVAGKGPDVALQAGNDLPVNFATRDALQDLSRFPGFEEVTKQFSGSAMVPYAYSGKYYGLPEQQTFPVLFYRKDIIEDELHLKVPQTWADVYKLIPELQKHNLQFGLPQRGLDAQGNEVATTNVVTLPPSPTFAMLLYQNDGQFYKNNDMESGLDDETAIQQFKKWTDLYVNYKVPIQTDFANRFRTGEMPIGIVDYTMYNKLSVYAPEIKGLWDFAPVPGTKQTDGTIRRDTGSGGTATVMFKNTKNKDAAWTFMKWWTSKDTQLDFGREMEVRLGTSARYPTANLEALQQLSWPIQDLNTLMEQMKWVKGIPEVPGGYLTGRNIDNAFRKVVNQGEDARETMDDYVRTMNEEITARREEFNLPYEK</sequence>
<dbReference type="CDD" id="cd14489">
    <property type="entry name" value="CBM_SBP_bac_1_like"/>
    <property type="match status" value="1"/>
</dbReference>
<dbReference type="Proteomes" id="UP000479114">
    <property type="component" value="Chromosome"/>
</dbReference>
<dbReference type="Pfam" id="PF01547">
    <property type="entry name" value="SBP_bac_1"/>
    <property type="match status" value="1"/>
</dbReference>
<dbReference type="RefSeq" id="WP_162643746.1">
    <property type="nucleotide sequence ID" value="NZ_CP048286.1"/>
</dbReference>
<dbReference type="PANTHER" id="PTHR43649">
    <property type="entry name" value="ARABINOSE-BINDING PROTEIN-RELATED"/>
    <property type="match status" value="1"/>
</dbReference>
<dbReference type="Gene3D" id="2.60.120.260">
    <property type="entry name" value="Galactose-binding domain-like"/>
    <property type="match status" value="2"/>
</dbReference>
<accession>A0A6C0P5F1</accession>